<evidence type="ECO:0000313" key="1">
    <source>
        <dbReference type="EMBL" id="KMZ77043.1"/>
    </source>
</evidence>
<evidence type="ECO:0008006" key="3">
    <source>
        <dbReference type="Google" id="ProtNLM"/>
    </source>
</evidence>
<organism evidence="1 2">
    <name type="scientific">Plasmodium vivax India VII</name>
    <dbReference type="NCBI Taxonomy" id="1077284"/>
    <lineage>
        <taxon>Eukaryota</taxon>
        <taxon>Sar</taxon>
        <taxon>Alveolata</taxon>
        <taxon>Apicomplexa</taxon>
        <taxon>Aconoidasida</taxon>
        <taxon>Haemosporida</taxon>
        <taxon>Plasmodiidae</taxon>
        <taxon>Plasmodium</taxon>
        <taxon>Plasmodium (Plasmodium)</taxon>
    </lineage>
</organism>
<evidence type="ECO:0000313" key="2">
    <source>
        <dbReference type="Proteomes" id="UP000053562"/>
    </source>
</evidence>
<dbReference type="Proteomes" id="UP000053562">
    <property type="component" value="Unassembled WGS sequence"/>
</dbReference>
<dbReference type="OrthoDB" id="389114at2759"/>
<accession>A0A0J9UUC5</accession>
<sequence>MAEEVFNIEKWIERKILDTYNKYDKTVDNIEYKHLYENACDMYINKLGDNMKEHRNFCMKLVRNLGHYTTTSSFFNPTHDDCNVLYYWIYNSVKKDSVPDKIIHKCFEDYITTMGNMQLQPRCYNHSYNNMYTEPLKVIKLDIFNSNMYIVKNIIDRKNDPTDSSLQSFICECVKLYYEMNRNYCHQSSQKDQKSSNICSLLSLLKTQYEWYIFKNKNKNYMIPSLDDMQNNYSTECQKYLQEQALDTNTVHHNLHKGSSRTSPQDSVPVASASITLPEGENQIFTWKKFVTIWYERRNRKNKQQFIC</sequence>
<dbReference type="AlphaFoldDB" id="A0A0J9UUC5"/>
<protein>
    <recommendedName>
        <fullName evidence="3">Variable surface protein</fullName>
    </recommendedName>
</protein>
<dbReference type="EMBL" id="KQ234521">
    <property type="protein sequence ID" value="KMZ77043.1"/>
    <property type="molecule type" value="Genomic_DNA"/>
</dbReference>
<name>A0A0J9UUC5_PLAVI</name>
<reference evidence="1 2" key="1">
    <citation type="submission" date="2011-08" db="EMBL/GenBank/DDBJ databases">
        <title>The Genome Sequence of Plasmodium vivax India VII.</title>
        <authorList>
            <consortium name="The Broad Institute Genome Sequencing Platform"/>
            <consortium name="The Broad Institute Genome Sequencing Center for Infectious Disease"/>
            <person name="Neafsey D."/>
            <person name="Carlton J."/>
            <person name="Barnwell J."/>
            <person name="Collins W."/>
            <person name="Escalante A."/>
            <person name="Mullikin J."/>
            <person name="Saul A."/>
            <person name="Guigo R."/>
            <person name="Camara F."/>
            <person name="Young S.K."/>
            <person name="Zeng Q."/>
            <person name="Gargeya S."/>
            <person name="Fitzgerald M."/>
            <person name="Haas B."/>
            <person name="Abouelleil A."/>
            <person name="Alvarado L."/>
            <person name="Arachchi H.M."/>
            <person name="Berlin A."/>
            <person name="Brown A."/>
            <person name="Chapman S.B."/>
            <person name="Chen Z."/>
            <person name="Dunbar C."/>
            <person name="Freedman E."/>
            <person name="Gearin G."/>
            <person name="Gellesch M."/>
            <person name="Goldberg J."/>
            <person name="Griggs A."/>
            <person name="Gujja S."/>
            <person name="Heiman D."/>
            <person name="Howarth C."/>
            <person name="Larson L."/>
            <person name="Lui A."/>
            <person name="MacDonald P.J.P."/>
            <person name="Montmayeur A."/>
            <person name="Murphy C."/>
            <person name="Neiman D."/>
            <person name="Pearson M."/>
            <person name="Priest M."/>
            <person name="Roberts A."/>
            <person name="Saif S."/>
            <person name="Shea T."/>
            <person name="Shenoy N."/>
            <person name="Sisk P."/>
            <person name="Stolte C."/>
            <person name="Sykes S."/>
            <person name="Wortman J."/>
            <person name="Nusbaum C."/>
            <person name="Birren B."/>
        </authorList>
    </citation>
    <scope>NUCLEOTIDE SEQUENCE [LARGE SCALE GENOMIC DNA]</scope>
    <source>
        <strain evidence="1 2">India VII</strain>
    </source>
</reference>
<proteinExistence type="predicted"/>
<gene>
    <name evidence="1" type="ORF">PVIIG_06221</name>
</gene>